<organism evidence="1 2">
    <name type="scientific">Prauserella rugosa</name>
    <dbReference type="NCBI Taxonomy" id="43354"/>
    <lineage>
        <taxon>Bacteria</taxon>
        <taxon>Bacillati</taxon>
        <taxon>Actinomycetota</taxon>
        <taxon>Actinomycetes</taxon>
        <taxon>Pseudonocardiales</taxon>
        <taxon>Pseudonocardiaceae</taxon>
        <taxon>Prauserella</taxon>
    </lineage>
</organism>
<evidence type="ECO:0000313" key="1">
    <source>
        <dbReference type="EMBL" id="TWH18556.1"/>
    </source>
</evidence>
<proteinExistence type="predicted"/>
<reference evidence="1 2" key="1">
    <citation type="submission" date="2019-07" db="EMBL/GenBank/DDBJ databases">
        <title>R&amp;d 2014.</title>
        <authorList>
            <person name="Klenk H.-P."/>
        </authorList>
    </citation>
    <scope>NUCLEOTIDE SEQUENCE [LARGE SCALE GENOMIC DNA]</scope>
    <source>
        <strain evidence="1 2">DSM 43194</strain>
    </source>
</reference>
<comment type="caution">
    <text evidence="1">The sequence shown here is derived from an EMBL/GenBank/DDBJ whole genome shotgun (WGS) entry which is preliminary data.</text>
</comment>
<evidence type="ECO:0000313" key="2">
    <source>
        <dbReference type="Proteomes" id="UP000317303"/>
    </source>
</evidence>
<sequence>MTGFYYPGFSFLATCPRCAAPGPHHSGYLEAQPPTVREVETSPGEYELVRRWGAIPAGVKRTCTACGNGWQERLDR</sequence>
<name>A0A660C5D0_9PSEU</name>
<keyword evidence="2" id="KW-1185">Reference proteome</keyword>
<accession>A0A660C5D0</accession>
<dbReference type="Proteomes" id="UP000317303">
    <property type="component" value="Unassembled WGS sequence"/>
</dbReference>
<dbReference type="AlphaFoldDB" id="A0A660C5D0"/>
<protein>
    <submittedName>
        <fullName evidence="1">Uncharacterized protein</fullName>
    </submittedName>
</protein>
<gene>
    <name evidence="1" type="ORF">JD82_00375</name>
</gene>
<dbReference type="EMBL" id="VLJV01000001">
    <property type="protein sequence ID" value="TWH18556.1"/>
    <property type="molecule type" value="Genomic_DNA"/>
</dbReference>